<evidence type="ECO:0000259" key="7">
    <source>
        <dbReference type="PROSITE" id="PS50885"/>
    </source>
</evidence>
<dbReference type="Pfam" id="PF00015">
    <property type="entry name" value="MCPsignal"/>
    <property type="match status" value="1"/>
</dbReference>
<dbReference type="InterPro" id="IPR004089">
    <property type="entry name" value="MCPsignal_dom"/>
</dbReference>
<evidence type="ECO:0000256" key="3">
    <source>
        <dbReference type="PROSITE-ProRule" id="PRU00284"/>
    </source>
</evidence>
<feature type="transmembrane region" description="Helical" evidence="5">
    <location>
        <begin position="12"/>
        <end position="34"/>
    </location>
</feature>
<evidence type="ECO:0000256" key="1">
    <source>
        <dbReference type="ARBA" id="ARBA00022500"/>
    </source>
</evidence>
<dbReference type="PRINTS" id="PR00260">
    <property type="entry name" value="CHEMTRNSDUCR"/>
</dbReference>
<evidence type="ECO:0008006" key="10">
    <source>
        <dbReference type="Google" id="ProtNLM"/>
    </source>
</evidence>
<dbReference type="Gene3D" id="6.10.340.10">
    <property type="match status" value="1"/>
</dbReference>
<dbReference type="Gene3D" id="1.10.287.950">
    <property type="entry name" value="Methyl-accepting chemotaxis protein"/>
    <property type="match status" value="1"/>
</dbReference>
<dbReference type="Pfam" id="PF00672">
    <property type="entry name" value="HAMP"/>
    <property type="match status" value="1"/>
</dbReference>
<keyword evidence="3" id="KW-0807">Transducer</keyword>
<dbReference type="PROSITE" id="PS50885">
    <property type="entry name" value="HAMP"/>
    <property type="match status" value="1"/>
</dbReference>
<dbReference type="Pfam" id="PF12729">
    <property type="entry name" value="4HB_MCP_1"/>
    <property type="match status" value="1"/>
</dbReference>
<proteinExistence type="inferred from homology"/>
<sequence length="611" mass="66433">MKKKSKMTVGAQLIMTLGLMMLSMFIVGACGYLMRNNSVETETELYENYGKTQGEAAMGFAQFQEVKVQLRNVMYMYVGDNENIEASKSNISEAKNTVNDYMDEVKGDLKDSATKTLYEKVKTNIDDYFSDVDKCLEYFDAGKIQDARNYLKDNGVKSADKAEENIKKLINEIDKYAQKKQDYVIAQNKKGDYFVAFIMIIALANAFVAFWFIMTTIRNPLVELAGVAKKVSAGEVDVDITPSKIDNEVGALVDGFQAMVDNLKNQADTLKLISDGDMTVSYQPKSENDIVGNAIVKLIADNNMAFSKIRNAANQITTGSEQIAAASQTLAQGSSEQASAIQEISASITDIANKTKDNAQKAAEVNDIVVHAKSDADESNRCMREMIQAMNEINESSENIQKIIKVIDDIAFNTNILALNATVEAARAGEQGKGFAVVAEEVRNLAGRSAAASKQTAEMIEDSIAKVKHGSGLVEDTAKALGVISEMIDKINGLSANISDASNEQASATSQIDDALTQVSQVVQTNSATSEECASASEELSGQARGLEIALSRFKLKDGNGGSDFSMGNNAYGYRSSSSMINSVMPDAAIKNIKNDYNTDIRLEDSYDNKY</sequence>
<comment type="similarity">
    <text evidence="2">Belongs to the methyl-accepting chemotaxis (MCP) protein family.</text>
</comment>
<feature type="domain" description="Methyl-accepting transducer" evidence="6">
    <location>
        <begin position="312"/>
        <end position="541"/>
    </location>
</feature>
<evidence type="ECO:0000313" key="9">
    <source>
        <dbReference type="Proteomes" id="UP000050833"/>
    </source>
</evidence>
<dbReference type="PROSITE" id="PS51257">
    <property type="entry name" value="PROKAR_LIPOPROTEIN"/>
    <property type="match status" value="1"/>
</dbReference>
<keyword evidence="9" id="KW-1185">Reference proteome</keyword>
<dbReference type="AlphaFoldDB" id="A0AAW3JT34"/>
<dbReference type="InterPro" id="IPR003660">
    <property type="entry name" value="HAMP_dom"/>
</dbReference>
<evidence type="ECO:0000259" key="6">
    <source>
        <dbReference type="PROSITE" id="PS50111"/>
    </source>
</evidence>
<accession>A0AAW3JT34</accession>
<dbReference type="InterPro" id="IPR051310">
    <property type="entry name" value="MCP_chemotaxis"/>
</dbReference>
<comment type="caution">
    <text evidence="8">The sequence shown here is derived from an EMBL/GenBank/DDBJ whole genome shotgun (WGS) entry which is preliminary data.</text>
</comment>
<feature type="coiled-coil region" evidence="4">
    <location>
        <begin position="152"/>
        <end position="186"/>
    </location>
</feature>
<dbReference type="GO" id="GO:0005886">
    <property type="term" value="C:plasma membrane"/>
    <property type="evidence" value="ECO:0007669"/>
    <property type="project" value="TreeGrafter"/>
</dbReference>
<dbReference type="GO" id="GO:0007165">
    <property type="term" value="P:signal transduction"/>
    <property type="evidence" value="ECO:0007669"/>
    <property type="project" value="UniProtKB-KW"/>
</dbReference>
<dbReference type="EMBL" id="LLKB01000001">
    <property type="protein sequence ID" value="KQC85936.1"/>
    <property type="molecule type" value="Genomic_DNA"/>
</dbReference>
<dbReference type="PANTHER" id="PTHR43531">
    <property type="entry name" value="PROTEIN ICFG"/>
    <property type="match status" value="1"/>
</dbReference>
<protein>
    <recommendedName>
        <fullName evidence="10">Methyl-accepting chemotaxis protein</fullName>
    </recommendedName>
</protein>
<dbReference type="CDD" id="cd06225">
    <property type="entry name" value="HAMP"/>
    <property type="match status" value="1"/>
</dbReference>
<keyword evidence="4" id="KW-0175">Coiled coil</keyword>
<dbReference type="SMART" id="SM00283">
    <property type="entry name" value="MA"/>
    <property type="match status" value="1"/>
</dbReference>
<dbReference type="RefSeq" id="WP_055941061.1">
    <property type="nucleotide sequence ID" value="NZ_JAQDCV010000010.1"/>
</dbReference>
<name>A0AAW3JT34_9FIRM</name>
<keyword evidence="5" id="KW-1133">Transmembrane helix</keyword>
<dbReference type="PROSITE" id="PS50111">
    <property type="entry name" value="CHEMOTAXIS_TRANSDUC_2"/>
    <property type="match status" value="1"/>
</dbReference>
<keyword evidence="5" id="KW-0812">Transmembrane</keyword>
<dbReference type="CDD" id="cd11386">
    <property type="entry name" value="MCP_signal"/>
    <property type="match status" value="1"/>
</dbReference>
<feature type="domain" description="HAMP" evidence="7">
    <location>
        <begin position="215"/>
        <end position="268"/>
    </location>
</feature>
<evidence type="ECO:0000256" key="4">
    <source>
        <dbReference type="SAM" id="Coils"/>
    </source>
</evidence>
<dbReference type="SUPFAM" id="SSF58104">
    <property type="entry name" value="Methyl-accepting chemotaxis protein (MCP) signaling domain"/>
    <property type="match status" value="1"/>
</dbReference>
<evidence type="ECO:0000256" key="5">
    <source>
        <dbReference type="SAM" id="Phobius"/>
    </source>
</evidence>
<dbReference type="Proteomes" id="UP000050833">
    <property type="component" value="Unassembled WGS sequence"/>
</dbReference>
<dbReference type="PANTHER" id="PTHR43531:SF11">
    <property type="entry name" value="METHYL-ACCEPTING CHEMOTAXIS PROTEIN 3"/>
    <property type="match status" value="1"/>
</dbReference>
<keyword evidence="5" id="KW-0472">Membrane</keyword>
<dbReference type="GO" id="GO:0006935">
    <property type="term" value="P:chemotaxis"/>
    <property type="evidence" value="ECO:0007669"/>
    <property type="project" value="UniProtKB-KW"/>
</dbReference>
<gene>
    <name evidence="8" type="ORF">APZ18_01675</name>
</gene>
<organism evidence="8 9">
    <name type="scientific">Butyribacter intestini</name>
    <dbReference type="NCBI Taxonomy" id="1703332"/>
    <lineage>
        <taxon>Bacteria</taxon>
        <taxon>Bacillati</taxon>
        <taxon>Bacillota</taxon>
        <taxon>Clostridia</taxon>
        <taxon>Lachnospirales</taxon>
        <taxon>Lachnospiraceae</taxon>
        <taxon>Butyribacter</taxon>
    </lineage>
</organism>
<evidence type="ECO:0000313" key="8">
    <source>
        <dbReference type="EMBL" id="KQC85936.1"/>
    </source>
</evidence>
<keyword evidence="1" id="KW-0145">Chemotaxis</keyword>
<dbReference type="GO" id="GO:0004888">
    <property type="term" value="F:transmembrane signaling receptor activity"/>
    <property type="evidence" value="ECO:0007669"/>
    <property type="project" value="InterPro"/>
</dbReference>
<evidence type="ECO:0000256" key="2">
    <source>
        <dbReference type="ARBA" id="ARBA00029447"/>
    </source>
</evidence>
<dbReference type="InterPro" id="IPR024478">
    <property type="entry name" value="HlyB_4HB_MCP"/>
</dbReference>
<dbReference type="SMART" id="SM00304">
    <property type="entry name" value="HAMP"/>
    <property type="match status" value="1"/>
</dbReference>
<feature type="transmembrane region" description="Helical" evidence="5">
    <location>
        <begin position="193"/>
        <end position="214"/>
    </location>
</feature>
<dbReference type="InterPro" id="IPR004090">
    <property type="entry name" value="Chemotax_Me-accpt_rcpt"/>
</dbReference>
<reference evidence="8 9" key="1">
    <citation type="submission" date="2015-10" db="EMBL/GenBank/DDBJ databases">
        <title>Butyribacter intestini gen. nov., sp. nov., a butyric acid-producing bacterium of the family Lachnospiraceae isolated from the human faeces.</title>
        <authorList>
            <person name="Zou Y."/>
            <person name="Xue W."/>
            <person name="Luo G."/>
            <person name="Lv M."/>
        </authorList>
    </citation>
    <scope>NUCLEOTIDE SEQUENCE [LARGE SCALE GENOMIC DNA]</scope>
    <source>
        <strain evidence="8 9">TF01-11</strain>
    </source>
</reference>